<evidence type="ECO:0000313" key="2">
    <source>
        <dbReference type="Proteomes" id="UP001150904"/>
    </source>
</evidence>
<dbReference type="Proteomes" id="UP001150904">
    <property type="component" value="Unassembled WGS sequence"/>
</dbReference>
<dbReference type="AlphaFoldDB" id="A0A9W9MD75"/>
<reference evidence="1" key="1">
    <citation type="submission" date="2022-12" db="EMBL/GenBank/DDBJ databases">
        <authorList>
            <person name="Petersen C."/>
        </authorList>
    </citation>
    <scope>NUCLEOTIDE SEQUENCE</scope>
    <source>
        <strain evidence="1">IBT 15544</strain>
    </source>
</reference>
<dbReference type="OrthoDB" id="5230873at2759"/>
<name>A0A9W9MD75_9EURO</name>
<dbReference type="RefSeq" id="XP_058306573.1">
    <property type="nucleotide sequence ID" value="XM_058454324.1"/>
</dbReference>
<proteinExistence type="predicted"/>
<organism evidence="1 2">
    <name type="scientific">Penicillium cinerascens</name>
    <dbReference type="NCBI Taxonomy" id="70096"/>
    <lineage>
        <taxon>Eukaryota</taxon>
        <taxon>Fungi</taxon>
        <taxon>Dikarya</taxon>
        <taxon>Ascomycota</taxon>
        <taxon>Pezizomycotina</taxon>
        <taxon>Eurotiomycetes</taxon>
        <taxon>Eurotiomycetidae</taxon>
        <taxon>Eurotiales</taxon>
        <taxon>Aspergillaceae</taxon>
        <taxon>Penicillium</taxon>
    </lineage>
</organism>
<reference evidence="1" key="2">
    <citation type="journal article" date="2023" name="IMA Fungus">
        <title>Comparative genomic study of the Penicillium genus elucidates a diverse pangenome and 15 lateral gene transfer events.</title>
        <authorList>
            <person name="Petersen C."/>
            <person name="Sorensen T."/>
            <person name="Nielsen M.R."/>
            <person name="Sondergaard T.E."/>
            <person name="Sorensen J.L."/>
            <person name="Fitzpatrick D.A."/>
            <person name="Frisvad J.C."/>
            <person name="Nielsen K.L."/>
        </authorList>
    </citation>
    <scope>NUCLEOTIDE SEQUENCE</scope>
    <source>
        <strain evidence="1">IBT 15544</strain>
    </source>
</reference>
<comment type="caution">
    <text evidence="1">The sequence shown here is derived from an EMBL/GenBank/DDBJ whole genome shotgun (WGS) entry which is preliminary data.</text>
</comment>
<keyword evidence="2" id="KW-1185">Reference proteome</keyword>
<protein>
    <submittedName>
        <fullName evidence="1">Uncharacterized protein</fullName>
    </submittedName>
</protein>
<gene>
    <name evidence="1" type="ORF">N7498_007262</name>
</gene>
<sequence length="115" mass="12157">MKLNSLPTILALASSSPTAPWAKAIEKRNPTGPFSLVAYGIASSYIKILYSDVTTTATAAGVTLDVGSLFYIRPTEDAITSVGFTGNDATVPCDATSESFIFCGTYLMWEEFGGN</sequence>
<dbReference type="EMBL" id="JAPQKR010000014">
    <property type="protein sequence ID" value="KAJ5198145.1"/>
    <property type="molecule type" value="Genomic_DNA"/>
</dbReference>
<accession>A0A9W9MD75</accession>
<evidence type="ECO:0000313" key="1">
    <source>
        <dbReference type="EMBL" id="KAJ5198145.1"/>
    </source>
</evidence>
<dbReference type="GeneID" id="83181625"/>